<dbReference type="EMBL" id="SRMA01025572">
    <property type="protein sequence ID" value="TRY93080.1"/>
    <property type="molecule type" value="Genomic_DNA"/>
</dbReference>
<gene>
    <name evidence="3" type="ORF">DNTS_023847</name>
</gene>
<feature type="domain" description="Ig-like" evidence="2">
    <location>
        <begin position="18"/>
        <end position="100"/>
    </location>
</feature>
<dbReference type="InterPro" id="IPR013783">
    <property type="entry name" value="Ig-like_fold"/>
</dbReference>
<dbReference type="Gene3D" id="2.60.40.10">
    <property type="entry name" value="Immunoglobulins"/>
    <property type="match status" value="1"/>
</dbReference>
<accession>A0A553QSX3</accession>
<evidence type="ECO:0000259" key="2">
    <source>
        <dbReference type="PROSITE" id="PS50835"/>
    </source>
</evidence>
<organism evidence="3 4">
    <name type="scientific">Danionella cerebrum</name>
    <dbReference type="NCBI Taxonomy" id="2873325"/>
    <lineage>
        <taxon>Eukaryota</taxon>
        <taxon>Metazoa</taxon>
        <taxon>Chordata</taxon>
        <taxon>Craniata</taxon>
        <taxon>Vertebrata</taxon>
        <taxon>Euteleostomi</taxon>
        <taxon>Actinopterygii</taxon>
        <taxon>Neopterygii</taxon>
        <taxon>Teleostei</taxon>
        <taxon>Ostariophysi</taxon>
        <taxon>Cypriniformes</taxon>
        <taxon>Danionidae</taxon>
        <taxon>Danioninae</taxon>
        <taxon>Danionella</taxon>
    </lineage>
</organism>
<dbReference type="OrthoDB" id="10043043at2759"/>
<dbReference type="SMART" id="SM00409">
    <property type="entry name" value="IG"/>
    <property type="match status" value="1"/>
</dbReference>
<keyword evidence="1" id="KW-0732">Signal</keyword>
<protein>
    <recommendedName>
        <fullName evidence="2">Ig-like domain-containing protein</fullName>
    </recommendedName>
</protein>
<dbReference type="InterPro" id="IPR003599">
    <property type="entry name" value="Ig_sub"/>
</dbReference>
<dbReference type="PROSITE" id="PS50835">
    <property type="entry name" value="IG_LIKE"/>
    <property type="match status" value="1"/>
</dbReference>
<dbReference type="Proteomes" id="UP000316079">
    <property type="component" value="Unassembled WGS sequence"/>
</dbReference>
<feature type="non-terminal residue" evidence="3">
    <location>
        <position position="188"/>
    </location>
</feature>
<feature type="signal peptide" evidence="1">
    <location>
        <begin position="1"/>
        <end position="18"/>
    </location>
</feature>
<keyword evidence="4" id="KW-1185">Reference proteome</keyword>
<name>A0A553QSX3_9TELE</name>
<comment type="caution">
    <text evidence="3">The sequence shown here is derived from an EMBL/GenBank/DDBJ whole genome shotgun (WGS) entry which is preliminary data.</text>
</comment>
<dbReference type="SUPFAM" id="SSF48726">
    <property type="entry name" value="Immunoglobulin"/>
    <property type="match status" value="1"/>
</dbReference>
<dbReference type="InterPro" id="IPR007110">
    <property type="entry name" value="Ig-like_dom"/>
</dbReference>
<evidence type="ECO:0000313" key="4">
    <source>
        <dbReference type="Proteomes" id="UP000316079"/>
    </source>
</evidence>
<sequence length="188" mass="20925">MSFLTMIWISLAASTASKQLIVVQWPTVVEVMAGEEVVLYCDIAELYSHCSSVTWLRVIAGNATVSLTNTVQTHPKGTRVCSAVIRNSTVQDSSMYYCVVVDNRFPHIGNGSRVIVKEPSLLPVIDILIPLIIRGPLIPLQCVVTGVRASQTSRKQIQLTAEQWYKRAECMCVVEFRGQLYNQSLQTH</sequence>
<dbReference type="AlphaFoldDB" id="A0A553QSX3"/>
<evidence type="ECO:0000256" key="1">
    <source>
        <dbReference type="SAM" id="SignalP"/>
    </source>
</evidence>
<proteinExistence type="predicted"/>
<reference evidence="3 4" key="1">
    <citation type="journal article" date="2019" name="Sci. Data">
        <title>Hybrid genome assembly and annotation of Danionella translucida.</title>
        <authorList>
            <person name="Kadobianskyi M."/>
            <person name="Schulze L."/>
            <person name="Schuelke M."/>
            <person name="Judkewitz B."/>
        </authorList>
    </citation>
    <scope>NUCLEOTIDE SEQUENCE [LARGE SCALE GENOMIC DNA]</scope>
    <source>
        <strain evidence="3 4">Bolton</strain>
    </source>
</reference>
<dbReference type="InterPro" id="IPR036179">
    <property type="entry name" value="Ig-like_dom_sf"/>
</dbReference>
<dbReference type="STRING" id="623744.A0A553QSX3"/>
<evidence type="ECO:0000313" key="3">
    <source>
        <dbReference type="EMBL" id="TRY93080.1"/>
    </source>
</evidence>
<feature type="chain" id="PRO_5022241952" description="Ig-like domain-containing protein" evidence="1">
    <location>
        <begin position="19"/>
        <end position="188"/>
    </location>
</feature>